<evidence type="ECO:0000313" key="1">
    <source>
        <dbReference type="EMBL" id="GAH82994.1"/>
    </source>
</evidence>
<gene>
    <name evidence="1" type="ORF">S03H2_59536</name>
</gene>
<sequence>TRNVNFNLADYPFNPFKRNTVQSGQHTLFSLFLDLKSAF</sequence>
<comment type="caution">
    <text evidence="1">The sequence shown here is derived from an EMBL/GenBank/DDBJ whole genome shotgun (WGS) entry which is preliminary data.</text>
</comment>
<accession>X1JXM6</accession>
<proteinExistence type="predicted"/>
<dbReference type="AlphaFoldDB" id="X1JXM6"/>
<dbReference type="EMBL" id="BARU01038286">
    <property type="protein sequence ID" value="GAH82994.1"/>
    <property type="molecule type" value="Genomic_DNA"/>
</dbReference>
<reference evidence="1" key="1">
    <citation type="journal article" date="2014" name="Front. Microbiol.">
        <title>High frequency of phylogenetically diverse reductive dehalogenase-homologous genes in deep subseafloor sedimentary metagenomes.</title>
        <authorList>
            <person name="Kawai M."/>
            <person name="Futagami T."/>
            <person name="Toyoda A."/>
            <person name="Takaki Y."/>
            <person name="Nishi S."/>
            <person name="Hori S."/>
            <person name="Arai W."/>
            <person name="Tsubouchi T."/>
            <person name="Morono Y."/>
            <person name="Uchiyama I."/>
            <person name="Ito T."/>
            <person name="Fujiyama A."/>
            <person name="Inagaki F."/>
            <person name="Takami H."/>
        </authorList>
    </citation>
    <scope>NUCLEOTIDE SEQUENCE</scope>
    <source>
        <strain evidence="1">Expedition CK06-06</strain>
    </source>
</reference>
<name>X1JXM6_9ZZZZ</name>
<feature type="non-terminal residue" evidence="1">
    <location>
        <position position="1"/>
    </location>
</feature>
<organism evidence="1">
    <name type="scientific">marine sediment metagenome</name>
    <dbReference type="NCBI Taxonomy" id="412755"/>
    <lineage>
        <taxon>unclassified sequences</taxon>
        <taxon>metagenomes</taxon>
        <taxon>ecological metagenomes</taxon>
    </lineage>
</organism>
<protein>
    <submittedName>
        <fullName evidence="1">Uncharacterized protein</fullName>
    </submittedName>
</protein>